<dbReference type="PROSITE" id="PS01320">
    <property type="entry name" value="UPF0067"/>
    <property type="match status" value="1"/>
</dbReference>
<dbReference type="EMBL" id="JAKIXB020000041">
    <property type="protein sequence ID" value="KAL1593471.1"/>
    <property type="molecule type" value="Genomic_DNA"/>
</dbReference>
<dbReference type="Pfam" id="PF13185">
    <property type="entry name" value="GAF_2"/>
    <property type="match status" value="1"/>
</dbReference>
<dbReference type="PANTHER" id="PTHR21021">
    <property type="entry name" value="GAF/PUTATIVE CYTOSKELETAL PROTEIN"/>
    <property type="match status" value="1"/>
</dbReference>
<dbReference type="InterPro" id="IPR029016">
    <property type="entry name" value="GAF-like_dom_sf"/>
</dbReference>
<reference evidence="3 4" key="1">
    <citation type="submission" date="2024-02" db="EMBL/GenBank/DDBJ databases">
        <title>De novo assembly and annotation of 12 fungi associated with fruit tree decline syndrome in Ontario, Canada.</title>
        <authorList>
            <person name="Sulman M."/>
            <person name="Ellouze W."/>
            <person name="Ilyukhin E."/>
        </authorList>
    </citation>
    <scope>NUCLEOTIDE SEQUENCE [LARGE SCALE GENOMIC DNA]</scope>
    <source>
        <strain evidence="3 4">M97-236</strain>
    </source>
</reference>
<dbReference type="PANTHER" id="PTHR21021:SF15">
    <property type="entry name" value="FREE METHIONINE-R-SULFOXIDE REDUCTASE"/>
    <property type="match status" value="1"/>
</dbReference>
<name>A0ABR3QMU0_9PLEO</name>
<evidence type="ECO:0000259" key="2">
    <source>
        <dbReference type="Pfam" id="PF13185"/>
    </source>
</evidence>
<comment type="similarity">
    <text evidence="1">Belongs to the free Met sulfoxide reductase family.</text>
</comment>
<organism evidence="3 4">
    <name type="scientific">Nothophoma quercina</name>
    <dbReference type="NCBI Taxonomy" id="749835"/>
    <lineage>
        <taxon>Eukaryota</taxon>
        <taxon>Fungi</taxon>
        <taxon>Dikarya</taxon>
        <taxon>Ascomycota</taxon>
        <taxon>Pezizomycotina</taxon>
        <taxon>Dothideomycetes</taxon>
        <taxon>Pleosporomycetidae</taxon>
        <taxon>Pleosporales</taxon>
        <taxon>Pleosporineae</taxon>
        <taxon>Didymellaceae</taxon>
        <taxon>Nothophoma</taxon>
    </lineage>
</organism>
<gene>
    <name evidence="3" type="ORF">SLS59_009351</name>
</gene>
<keyword evidence="4" id="KW-1185">Reference proteome</keyword>
<evidence type="ECO:0000313" key="4">
    <source>
        <dbReference type="Proteomes" id="UP001521222"/>
    </source>
</evidence>
<accession>A0ABR3QMU0</accession>
<evidence type="ECO:0000256" key="1">
    <source>
        <dbReference type="ARBA" id="ARBA00038454"/>
    </source>
</evidence>
<dbReference type="InterPro" id="IPR003018">
    <property type="entry name" value="GAF"/>
</dbReference>
<dbReference type="InterPro" id="IPR051330">
    <property type="entry name" value="Phosphatase_reg/MetRdx"/>
</dbReference>
<dbReference type="Gene3D" id="3.30.450.40">
    <property type="match status" value="1"/>
</dbReference>
<comment type="caution">
    <text evidence="3">The sequence shown here is derived from an EMBL/GenBank/DDBJ whole genome shotgun (WGS) entry which is preliminary data.</text>
</comment>
<dbReference type="Proteomes" id="UP001521222">
    <property type="component" value="Unassembled WGS sequence"/>
</dbReference>
<feature type="domain" description="GAF" evidence="2">
    <location>
        <begin position="21"/>
        <end position="76"/>
    </location>
</feature>
<evidence type="ECO:0000313" key="3">
    <source>
        <dbReference type="EMBL" id="KAL1593471.1"/>
    </source>
</evidence>
<proteinExistence type="inferred from homology"/>
<dbReference type="InterPro" id="IPR000614">
    <property type="entry name" value="FRMsr_CS"/>
</dbReference>
<sequence>MSNDRLWTKTTQLVPDVEKFPGHIACDGASKSEIVVPIVQGDKVVAIIDIDCAEENGFDEEDQKALEELAALLAEACDF</sequence>
<protein>
    <recommendedName>
        <fullName evidence="2">GAF domain-containing protein</fullName>
    </recommendedName>
</protein>
<dbReference type="SUPFAM" id="SSF55781">
    <property type="entry name" value="GAF domain-like"/>
    <property type="match status" value="1"/>
</dbReference>